<evidence type="ECO:0000313" key="3">
    <source>
        <dbReference type="Proteomes" id="UP001596317"/>
    </source>
</evidence>
<reference evidence="3" key="1">
    <citation type="journal article" date="2019" name="Int. J. Syst. Evol. Microbiol.">
        <title>The Global Catalogue of Microorganisms (GCM) 10K type strain sequencing project: providing services to taxonomists for standard genome sequencing and annotation.</title>
        <authorList>
            <consortium name="The Broad Institute Genomics Platform"/>
            <consortium name="The Broad Institute Genome Sequencing Center for Infectious Disease"/>
            <person name="Wu L."/>
            <person name="Ma J."/>
        </authorList>
    </citation>
    <scope>NUCLEOTIDE SEQUENCE [LARGE SCALE GENOMIC DNA]</scope>
    <source>
        <strain evidence="3">CCUG 63830</strain>
    </source>
</reference>
<feature type="chain" id="PRO_5047461761" description="Lipoprotein" evidence="1">
    <location>
        <begin position="29"/>
        <end position="250"/>
    </location>
</feature>
<evidence type="ECO:0008006" key="4">
    <source>
        <dbReference type="Google" id="ProtNLM"/>
    </source>
</evidence>
<dbReference type="Proteomes" id="UP001596317">
    <property type="component" value="Unassembled WGS sequence"/>
</dbReference>
<keyword evidence="3" id="KW-1185">Reference proteome</keyword>
<dbReference type="RefSeq" id="WP_224612072.1">
    <property type="nucleotide sequence ID" value="NZ_JAIQXV010000023.1"/>
</dbReference>
<gene>
    <name evidence="2" type="ORF">ACFP90_20510</name>
</gene>
<keyword evidence="1" id="KW-0732">Signal</keyword>
<feature type="signal peptide" evidence="1">
    <location>
        <begin position="1"/>
        <end position="28"/>
    </location>
</feature>
<dbReference type="EMBL" id="JBHSWB010000002">
    <property type="protein sequence ID" value="MFC6662439.1"/>
    <property type="molecule type" value="Genomic_DNA"/>
</dbReference>
<protein>
    <recommendedName>
        <fullName evidence="4">Lipoprotein</fullName>
    </recommendedName>
</protein>
<sequence>MKKISQFSWTAALLTVPLLLASCGGTHAPATTAGVMVQTDGSVTYQGQTMTEAQIRARAADLDAQFRAETQNRLTALQAERQSTGFEAQALGSGYAVTSKAVALNLITGHSDDCFYMNLAVMRTSADSSRAWAEYSSANSTKVAWWRVKGYATLNTTVYSDVFTDLRATCTSASTFFGGRVELGRSEFRLWAPGVTSSDVSVFQASVQPNYGVIRSGETDYLAQGYTRAVSYQRNETAVGVAPSYWSRTY</sequence>
<organism evidence="2 3">
    <name type="scientific">Deinococcus multiflagellatus</name>
    <dbReference type="NCBI Taxonomy" id="1656887"/>
    <lineage>
        <taxon>Bacteria</taxon>
        <taxon>Thermotogati</taxon>
        <taxon>Deinococcota</taxon>
        <taxon>Deinococci</taxon>
        <taxon>Deinococcales</taxon>
        <taxon>Deinococcaceae</taxon>
        <taxon>Deinococcus</taxon>
    </lineage>
</organism>
<accession>A0ABW1ZNE3</accession>
<name>A0ABW1ZNE3_9DEIO</name>
<proteinExistence type="predicted"/>
<evidence type="ECO:0000256" key="1">
    <source>
        <dbReference type="SAM" id="SignalP"/>
    </source>
</evidence>
<dbReference type="PROSITE" id="PS51257">
    <property type="entry name" value="PROKAR_LIPOPROTEIN"/>
    <property type="match status" value="1"/>
</dbReference>
<evidence type="ECO:0000313" key="2">
    <source>
        <dbReference type="EMBL" id="MFC6662439.1"/>
    </source>
</evidence>
<comment type="caution">
    <text evidence="2">The sequence shown here is derived from an EMBL/GenBank/DDBJ whole genome shotgun (WGS) entry which is preliminary data.</text>
</comment>